<dbReference type="GO" id="GO:0005524">
    <property type="term" value="F:ATP binding"/>
    <property type="evidence" value="ECO:0007669"/>
    <property type="project" value="UniProtKB-UniRule"/>
</dbReference>
<feature type="binding site" evidence="2">
    <location>
        <position position="211"/>
    </location>
    <ligand>
        <name>Zn(2+)</name>
        <dbReference type="ChEBI" id="CHEBI:29105"/>
    </ligand>
</feature>
<feature type="binding site" evidence="2">
    <location>
        <position position="233"/>
    </location>
    <ligand>
        <name>Zn(2+)</name>
        <dbReference type="ChEBI" id="CHEBI:29105"/>
    </ligand>
</feature>
<reference evidence="5 8" key="2">
    <citation type="submission" date="2020-07" db="EMBL/GenBank/DDBJ databases">
        <title>Organ Donor 1.</title>
        <authorList>
            <person name="Marsh A.J."/>
            <person name="Azcarate-Peril M.A."/>
        </authorList>
    </citation>
    <scope>NUCLEOTIDE SEQUENCE [LARGE SCALE GENOMIC DNA]</scope>
    <source>
        <strain evidence="5 8">AMC0712</strain>
    </source>
</reference>
<keyword evidence="2 5" id="KW-0436">Ligase</keyword>
<feature type="binding site" evidence="2">
    <location>
        <position position="208"/>
    </location>
    <ligand>
        <name>Zn(2+)</name>
        <dbReference type="ChEBI" id="CHEBI:29105"/>
    </ligand>
</feature>
<dbReference type="GO" id="GO:0140282">
    <property type="term" value="F:carbon-nitrogen ligase activity on lipid II"/>
    <property type="evidence" value="ECO:0007669"/>
    <property type="project" value="UniProtKB-UniRule"/>
</dbReference>
<comment type="subunit">
    <text evidence="2">Forms a heterodimer with GatD.</text>
</comment>
<dbReference type="HAMAP" id="MF_02214">
    <property type="entry name" value="Lipid_II_synth_MurT"/>
    <property type="match status" value="1"/>
</dbReference>
<evidence type="ECO:0000313" key="6">
    <source>
        <dbReference type="EMBL" id="THC80501.1"/>
    </source>
</evidence>
<dbReference type="InterPro" id="IPR043703">
    <property type="entry name" value="Lipid_II_synth_MurT"/>
</dbReference>
<accession>A0A508Z3K6</accession>
<dbReference type="Pfam" id="PF08353">
    <property type="entry name" value="MurT_C"/>
    <property type="match status" value="1"/>
</dbReference>
<dbReference type="GO" id="GO:0009252">
    <property type="term" value="P:peptidoglycan biosynthetic process"/>
    <property type="evidence" value="ECO:0007669"/>
    <property type="project" value="UniProtKB-UniRule"/>
</dbReference>
<keyword evidence="2" id="KW-0479">Metal-binding</keyword>
<dbReference type="AlphaFoldDB" id="A0A508Z3K6"/>
<comment type="similarity">
    <text evidence="2">Belongs to the MurCDEF family. MurT subfamily.</text>
</comment>
<comment type="catalytic activity">
    <reaction evidence="2">
        <text>beta-D-GlcNAc-(1-&gt;4)-Mur2Ac(oyl-L-Ala-gamma-D-O-P-Glu-L-Lys-D-Ala-D-Ala)-di-trans,octa-cis-undecaprenyl diphosphate + NH4(+) = beta-D-GlcNAc-(1-&gt;4)-Mur2Ac(oyl-L-Ala-D-isoglutaminyl-L-Lys-D-Ala-D-Ala)-di-trans,octa-cis-undecaprenyl diphosphate + phosphate + H(+)</text>
        <dbReference type="Rhea" id="RHEA:57932"/>
        <dbReference type="ChEBI" id="CHEBI:15378"/>
        <dbReference type="ChEBI" id="CHEBI:28938"/>
        <dbReference type="ChEBI" id="CHEBI:43474"/>
        <dbReference type="ChEBI" id="CHEBI:62233"/>
        <dbReference type="ChEBI" id="CHEBI:143132"/>
    </reaction>
</comment>
<feature type="active site" evidence="2">
    <location>
        <position position="358"/>
    </location>
</feature>
<feature type="domain" description="Lipid II isoglutaminyl synthase (glutamine-hydrolyzing) subunit MurT C-terminal" evidence="4">
    <location>
        <begin position="322"/>
        <end position="433"/>
    </location>
</feature>
<keyword evidence="2" id="KW-0547">Nucleotide-binding</keyword>
<dbReference type="SUPFAM" id="SSF53623">
    <property type="entry name" value="MurD-like peptide ligases, catalytic domain"/>
    <property type="match status" value="1"/>
</dbReference>
<comment type="function">
    <text evidence="2">The lipid II isoglutaminyl synthase complex catalyzes the formation of alpha-D-isoglutamine in the cell wall lipid II stem peptide. The MurT subunit catalyzes the ATP-dependent amidation of D-glutamate residue of lipid II, converting it to an isoglutamine residue.</text>
</comment>
<evidence type="ECO:0000313" key="5">
    <source>
        <dbReference type="EMBL" id="NZA05204.1"/>
    </source>
</evidence>
<protein>
    <recommendedName>
        <fullName evidence="2">Lipid II isoglutaminyl synthase (glutamine-hydrolyzing) subunit MurT</fullName>
        <ecNumber evidence="2">6.3.5.13</ecNumber>
    </recommendedName>
</protein>
<evidence type="ECO:0000313" key="8">
    <source>
        <dbReference type="Proteomes" id="UP000552935"/>
    </source>
</evidence>
<dbReference type="GO" id="GO:0071555">
    <property type="term" value="P:cell wall organization"/>
    <property type="evidence" value="ECO:0007669"/>
    <property type="project" value="UniProtKB-KW"/>
</dbReference>
<comment type="catalytic activity">
    <reaction evidence="2">
        <text>beta-D-GlcNAc-(1-&gt;4)-Mur2Ac(oyl-L-Ala-gamma-D-Glu-L-Lys-D-Ala-D-Ala)-di-trans,octa-cis-undecaprenyl diphosphate + L-glutamine + ATP + H2O = beta-D-GlcNAc-(1-&gt;4)-Mur2Ac(oyl-L-Ala-D-isoglutaminyl-L-Lys-D-Ala-D-Ala)-di-trans,octa-cis-undecaprenyl diphosphate + L-glutamate + ADP + phosphate + H(+)</text>
        <dbReference type="Rhea" id="RHEA:57928"/>
        <dbReference type="ChEBI" id="CHEBI:15377"/>
        <dbReference type="ChEBI" id="CHEBI:15378"/>
        <dbReference type="ChEBI" id="CHEBI:29985"/>
        <dbReference type="ChEBI" id="CHEBI:30616"/>
        <dbReference type="ChEBI" id="CHEBI:43474"/>
        <dbReference type="ChEBI" id="CHEBI:58359"/>
        <dbReference type="ChEBI" id="CHEBI:60033"/>
        <dbReference type="ChEBI" id="CHEBI:62233"/>
        <dbReference type="ChEBI" id="CHEBI:456216"/>
        <dbReference type="EC" id="6.3.5.13"/>
    </reaction>
</comment>
<dbReference type="PANTHER" id="PTHR23135:SF7">
    <property type="entry name" value="LIPID II ISOGLUTAMINYL SYNTHASE (GLUTAMINE-HYDROLYZING) SUBUNIT MURT"/>
    <property type="match status" value="1"/>
</dbReference>
<keyword evidence="2" id="KW-0862">Zinc</keyword>
<evidence type="ECO:0000259" key="3">
    <source>
        <dbReference type="Pfam" id="PF08245"/>
    </source>
</evidence>
<comment type="pathway">
    <text evidence="1 2">Cell wall biogenesis; peptidoglycan biosynthesis.</text>
</comment>
<dbReference type="EMBL" id="JACCKI010000005">
    <property type="protein sequence ID" value="NZA05204.1"/>
    <property type="molecule type" value="Genomic_DNA"/>
</dbReference>
<comment type="caution">
    <text evidence="5">The sequence shown here is derived from an EMBL/GenBank/DDBJ whole genome shotgun (WGS) entry which is preliminary data.</text>
</comment>
<dbReference type="InterPro" id="IPR013564">
    <property type="entry name" value="MurT_C"/>
</dbReference>
<dbReference type="EC" id="6.3.5.13" evidence="2"/>
<keyword evidence="2" id="KW-0961">Cell wall biogenesis/degradation</keyword>
<dbReference type="Proteomes" id="UP000307517">
    <property type="component" value="Unassembled WGS sequence"/>
</dbReference>
<evidence type="ECO:0000256" key="1">
    <source>
        <dbReference type="ARBA" id="ARBA00004752"/>
    </source>
</evidence>
<feature type="domain" description="Mur ligase central" evidence="3">
    <location>
        <begin position="56"/>
        <end position="189"/>
    </location>
</feature>
<dbReference type="Gene3D" id="3.40.1190.10">
    <property type="entry name" value="Mur-like, catalytic domain"/>
    <property type="match status" value="1"/>
</dbReference>
<proteinExistence type="inferred from homology"/>
<dbReference type="GO" id="GO:0008270">
    <property type="term" value="F:zinc ion binding"/>
    <property type="evidence" value="ECO:0007669"/>
    <property type="project" value="UniProtKB-UniRule"/>
</dbReference>
<dbReference type="GO" id="GO:0008360">
    <property type="term" value="P:regulation of cell shape"/>
    <property type="evidence" value="ECO:0007669"/>
    <property type="project" value="UniProtKB-KW"/>
</dbReference>
<dbReference type="InterPro" id="IPR036565">
    <property type="entry name" value="Mur-like_cat_sf"/>
</dbReference>
<dbReference type="GO" id="GO:0016881">
    <property type="term" value="F:acid-amino acid ligase activity"/>
    <property type="evidence" value="ECO:0007669"/>
    <property type="project" value="InterPro"/>
</dbReference>
<dbReference type="EMBL" id="SSHM01000001">
    <property type="protein sequence ID" value="THC80501.1"/>
    <property type="molecule type" value="Genomic_DNA"/>
</dbReference>
<dbReference type="InterPro" id="IPR013221">
    <property type="entry name" value="Mur_ligase_cen"/>
</dbReference>
<dbReference type="UniPathway" id="UPA00219"/>
<dbReference type="Pfam" id="PF08245">
    <property type="entry name" value="Mur_ligase_M"/>
    <property type="match status" value="1"/>
</dbReference>
<gene>
    <name evidence="2" type="primary">murT</name>
    <name evidence="6" type="ORF">E6L36_08890</name>
    <name evidence="5" type="ORF">H0N82_08845</name>
</gene>
<keyword evidence="2" id="KW-0573">Peptidoglycan synthesis</keyword>
<dbReference type="RefSeq" id="WP_005688995.1">
    <property type="nucleotide sequence ID" value="NZ_CABFNI010000022.1"/>
</dbReference>
<evidence type="ECO:0000256" key="2">
    <source>
        <dbReference type="HAMAP-Rule" id="MF_02214"/>
    </source>
</evidence>
<organism evidence="5 8">
    <name type="scientific">Lacticaseibacillus rhamnosus</name>
    <name type="common">Lactobacillus rhamnosus</name>
    <dbReference type="NCBI Taxonomy" id="47715"/>
    <lineage>
        <taxon>Bacteria</taxon>
        <taxon>Bacillati</taxon>
        <taxon>Bacillota</taxon>
        <taxon>Bacilli</taxon>
        <taxon>Lactobacillales</taxon>
        <taxon>Lactobacillaceae</taxon>
        <taxon>Lacticaseibacillus</taxon>
    </lineage>
</organism>
<sequence length="450" mass="49423">MAFSAKASLATAIGRSSYWFLHTFFKGGSSLPGKLANRLDPHVLQALGHNYDVIVVTGTNGKTLTTSLIVKVLKQKYQEVLTNPTGSNMLQGITTAFLAQPKSGHGRGIAVLEVDEANVAPVAAQLKPKAFVLTNIFRDQMDRYGEFYTTYQKILDGITLDPTAVVLANGDAPIFSSRKLPNPIYYYGFTLTNEGDHKAPPNTDGVLCPVCQHILHYHALTYANLGNFFCPNCGFKRPELTYQVNAVTKMTPQSSEFVIDGQLCHIDIGGMYNIYNALAAFAVGRTFDVSPEQISQAFAYDEKVFGRQEVIQLGAKKLTLILVKNPVGLNQVLSMIQTAKQPFGFAMLLNANYADGIDTSWIWDGNFEEFVASKKAADYLVGGERYQDIALRLKVAGVPETKLTIKPDLGDVLTTLQEMPQQQLYVLATYTAMLQLRKKLSDGGYIKGGF</sequence>
<name>A0A508Z3K6_LACRH</name>
<comment type="catalytic activity">
    <reaction evidence="2">
        <text>beta-D-GlcNAc-(1-&gt;4)-Mur2Ac(oyl-L-Ala-gamma-D-Glu-L-Lys-D-Ala-D-Ala)-di-trans,octa-cis-undecaprenyl diphosphate + ATP = beta-D-GlcNAc-(1-&gt;4)-Mur2Ac(oyl-L-Ala-gamma-D-O-P-Glu-L-Lys-D-Ala-D-Ala)-di-trans,octa-cis-undecaprenyl diphosphate + ADP</text>
        <dbReference type="Rhea" id="RHEA:59488"/>
        <dbReference type="ChEBI" id="CHEBI:30616"/>
        <dbReference type="ChEBI" id="CHEBI:60033"/>
        <dbReference type="ChEBI" id="CHEBI:143132"/>
        <dbReference type="ChEBI" id="CHEBI:456216"/>
    </reaction>
</comment>
<keyword evidence="2" id="KW-0133">Cell shape</keyword>
<reference evidence="6 7" key="1">
    <citation type="submission" date="2019-04" db="EMBL/GenBank/DDBJ databases">
        <title>Genome Announcement to Ensure Probiotic Safety of Lactobacillus rhamnosus UBLR-58.</title>
        <authorList>
            <person name="Sulthana A."/>
            <person name="Lakshmi S.G."/>
            <person name="Madempudi R.S."/>
        </authorList>
    </citation>
    <scope>NUCLEOTIDE SEQUENCE [LARGE SCALE GENOMIC DNA]</scope>
    <source>
        <strain evidence="6 7">UBLR-58</strain>
    </source>
</reference>
<evidence type="ECO:0000259" key="4">
    <source>
        <dbReference type="Pfam" id="PF08353"/>
    </source>
</evidence>
<dbReference type="Proteomes" id="UP000552935">
    <property type="component" value="Unassembled WGS sequence"/>
</dbReference>
<evidence type="ECO:0000313" key="7">
    <source>
        <dbReference type="Proteomes" id="UP000307517"/>
    </source>
</evidence>
<keyword evidence="2" id="KW-0067">ATP-binding</keyword>
<feature type="binding site" evidence="2">
    <location>
        <position position="230"/>
    </location>
    <ligand>
        <name>Zn(2+)</name>
        <dbReference type="ChEBI" id="CHEBI:29105"/>
    </ligand>
</feature>
<dbReference type="PANTHER" id="PTHR23135">
    <property type="entry name" value="MUR LIGASE FAMILY MEMBER"/>
    <property type="match status" value="1"/>
</dbReference>